<feature type="compositionally biased region" description="Basic and acidic residues" evidence="6">
    <location>
        <begin position="281"/>
        <end position="295"/>
    </location>
</feature>
<evidence type="ECO:0000256" key="4">
    <source>
        <dbReference type="ARBA" id="ARBA00022737"/>
    </source>
</evidence>
<dbReference type="Pfam" id="PF01391">
    <property type="entry name" value="Collagen"/>
    <property type="match status" value="2"/>
</dbReference>
<dbReference type="PANTHER" id="PTHR24020:SF84">
    <property type="entry name" value="VWFA DOMAIN-CONTAINING PROTEIN"/>
    <property type="match status" value="1"/>
</dbReference>
<dbReference type="GO" id="GO:0007155">
    <property type="term" value="P:cell adhesion"/>
    <property type="evidence" value="ECO:0007669"/>
    <property type="project" value="UniProtKB-KW"/>
</dbReference>
<dbReference type="CDD" id="cd01450">
    <property type="entry name" value="vWFA_subfamily_ECM"/>
    <property type="match status" value="1"/>
</dbReference>
<feature type="compositionally biased region" description="Gly residues" evidence="6">
    <location>
        <begin position="450"/>
        <end position="480"/>
    </location>
</feature>
<keyword evidence="4" id="KW-0677">Repeat</keyword>
<keyword evidence="3" id="KW-0272">Extracellular matrix</keyword>
<dbReference type="GeneTree" id="ENSGT00940000155682"/>
<feature type="compositionally biased region" description="Low complexity" evidence="6">
    <location>
        <begin position="519"/>
        <end position="531"/>
    </location>
</feature>
<dbReference type="PANTHER" id="PTHR24020">
    <property type="entry name" value="COLLAGEN ALPHA"/>
    <property type="match status" value="1"/>
</dbReference>
<feature type="region of interest" description="Disordered" evidence="6">
    <location>
        <begin position="224"/>
        <end position="565"/>
    </location>
</feature>
<dbReference type="SMR" id="S4RL43"/>
<feature type="domain" description="VWFA" evidence="7">
    <location>
        <begin position="811"/>
        <end position="999"/>
    </location>
</feature>
<dbReference type="InterPro" id="IPR002035">
    <property type="entry name" value="VWF_A"/>
</dbReference>
<accession>S4RL43</accession>
<dbReference type="Pfam" id="PF00092">
    <property type="entry name" value="VWA"/>
    <property type="match status" value="3"/>
</dbReference>
<feature type="compositionally biased region" description="Gly residues" evidence="6">
    <location>
        <begin position="327"/>
        <end position="336"/>
    </location>
</feature>
<feature type="domain" description="VWFA" evidence="7">
    <location>
        <begin position="9"/>
        <end position="205"/>
    </location>
</feature>
<keyword evidence="5" id="KW-0130">Cell adhesion</keyword>
<dbReference type="FunFam" id="3.40.50.410:FF:000026">
    <property type="entry name" value="Collagen, type VI, alpha 1"/>
    <property type="match status" value="1"/>
</dbReference>
<dbReference type="Gene3D" id="3.40.50.410">
    <property type="entry name" value="von Willebrand factor, type A domain"/>
    <property type="match status" value="3"/>
</dbReference>
<name>S4RL43_PETMA</name>
<dbReference type="PRINTS" id="PR00453">
    <property type="entry name" value="VWFADOMAIN"/>
</dbReference>
<sequence>SEPLVCNVSLYLALDTSESVALQYLPSGSLVDHLKTFGVELVKRLPERSSTFGYKFAWQLGGLHFSDIVLEFSPITANKNVFQKNINAINYIGQGTFTDCAIKNMTEKIMLSQPRAQSNFAVFITDGHVTGQPCGGISEAAEQAKEKGISIFSVASSVKLYKYNMNILASTPLSAFRNEYFASRDQDLDTDSKDLHDTFILRDKTINLIIENMKSQKWCRGTTPKCLEMPGPGGPKGFKGRKGEKGNRGDSGNPGDDGAMGDPGIEGPLGFPGPKGMAGLKGEKGEYGESGKKGESGLPGRNGLDGAKGKTGRIGSPGCKGDNGDLGPKGGLGNAGIRGTPGDEGDKGDPGRQGSSGPRGLNGTEGEKGVPGYPGNPGRPGARGVKGKPGAKGSAGDKGYRGDLGTFGPPGPDGGKGEKGDAGPDGSRGLPGERGNSGEIGDPGFPGVRGPTGGNGTKGETGSGGDPGEPGLRGGVGPEGVKGDPGRDGIGFPGPRGESGTPGDSGTKGLPQTQGARGFSGPKGPPGMKGIPGEKGDPGPSGETGDRGLRGPKGPVGLPGMPGSPGTTECDVMTMIRETCGCCDCEKTCGPVDLIFVLDSSESIGQSNFTLEKNFVINTVSRLGNLAKNATDPSGIRVGIVQYSHDGTFQAISMSDPDINSLSSFKTAVKNLKWIAGGTWTPSALKFAYDKLVHNGKRANVKVFAIVITDGRYDPRDDENRLTSLCGAGVSVNVLGIGDMFQEKANTESLLSIACDNPSHVKNISLFTDLLAEEFLSETEHLICPDPQFVCPKLQCGPELDVALCNNRPVEVLFMVDGSEQTGMNNFNKAKNFVRRVAEVLTLSQRISKSEGARLGVLQYGGETEQSVNLDFSANFTEIVESLEKANYLDSAHSLMPAIVNAIETVVENTANKYRGVRSNAEVNFVFLLNGGTSLGGTKEDMDKALKALRQRDIFTTVIAVGPNVDHASLLPLTFNERASIFSVRNYNELFMPSFFERFIKWVC</sequence>
<reference evidence="8" key="2">
    <citation type="submission" date="2025-09" db="UniProtKB">
        <authorList>
            <consortium name="Ensembl"/>
        </authorList>
    </citation>
    <scope>IDENTIFICATION</scope>
</reference>
<dbReference type="PROSITE" id="PS50234">
    <property type="entry name" value="VWFA"/>
    <property type="match status" value="3"/>
</dbReference>
<dbReference type="FunFam" id="3.40.50.410:FF:000027">
    <property type="entry name" value="collagen alpha-2(VI) chain isoform X1"/>
    <property type="match status" value="1"/>
</dbReference>
<dbReference type="OMA" id="SIACDNP"/>
<evidence type="ECO:0000256" key="6">
    <source>
        <dbReference type="SAM" id="MobiDB-lite"/>
    </source>
</evidence>
<dbReference type="SMART" id="SM00327">
    <property type="entry name" value="VWA"/>
    <property type="match status" value="3"/>
</dbReference>
<protein>
    <submittedName>
        <fullName evidence="8">Collagen type VI alpha 2 chain</fullName>
    </submittedName>
</protein>
<reference evidence="8" key="1">
    <citation type="submission" date="2025-08" db="UniProtKB">
        <authorList>
            <consortium name="Ensembl"/>
        </authorList>
    </citation>
    <scope>IDENTIFICATION</scope>
</reference>
<evidence type="ECO:0000259" key="7">
    <source>
        <dbReference type="PROSITE" id="PS50234"/>
    </source>
</evidence>
<dbReference type="InterPro" id="IPR050525">
    <property type="entry name" value="ECM_Assembly_Org"/>
</dbReference>
<organism evidence="8">
    <name type="scientific">Petromyzon marinus</name>
    <name type="common">Sea lamprey</name>
    <dbReference type="NCBI Taxonomy" id="7757"/>
    <lineage>
        <taxon>Eukaryota</taxon>
        <taxon>Metazoa</taxon>
        <taxon>Chordata</taxon>
        <taxon>Craniata</taxon>
        <taxon>Vertebrata</taxon>
        <taxon>Cyclostomata</taxon>
        <taxon>Hyperoartia</taxon>
        <taxon>Petromyzontiformes</taxon>
        <taxon>Petromyzontidae</taxon>
        <taxon>Petromyzon</taxon>
    </lineage>
</organism>
<evidence type="ECO:0000256" key="1">
    <source>
        <dbReference type="ARBA" id="ARBA00004498"/>
    </source>
</evidence>
<evidence type="ECO:0000256" key="2">
    <source>
        <dbReference type="ARBA" id="ARBA00022525"/>
    </source>
</evidence>
<dbReference type="Ensembl" id="ENSPMAT00000005957.1">
    <property type="protein sequence ID" value="ENSPMAP00000005929.1"/>
    <property type="gene ID" value="ENSPMAG00000005260.1"/>
</dbReference>
<dbReference type="STRING" id="7757.ENSPMAP00000005929"/>
<keyword evidence="2" id="KW-0964">Secreted</keyword>
<evidence type="ECO:0000313" key="8">
    <source>
        <dbReference type="Ensembl" id="ENSPMAP00000005929.1"/>
    </source>
</evidence>
<dbReference type="AlphaFoldDB" id="S4RL43"/>
<dbReference type="HOGENOM" id="CLU_009158_2_0_1"/>
<proteinExistence type="predicted"/>
<feature type="domain" description="VWFA" evidence="7">
    <location>
        <begin position="593"/>
        <end position="779"/>
    </location>
</feature>
<dbReference type="InterPro" id="IPR036465">
    <property type="entry name" value="vWFA_dom_sf"/>
</dbReference>
<comment type="subcellular location">
    <subcellularLocation>
        <location evidence="1">Secreted</location>
        <location evidence="1">Extracellular space</location>
        <location evidence="1">Extracellular matrix</location>
    </subcellularLocation>
</comment>
<evidence type="ECO:0000256" key="5">
    <source>
        <dbReference type="ARBA" id="ARBA00022889"/>
    </source>
</evidence>
<evidence type="ECO:0000256" key="3">
    <source>
        <dbReference type="ARBA" id="ARBA00022530"/>
    </source>
</evidence>
<dbReference type="InterPro" id="IPR008160">
    <property type="entry name" value="Collagen"/>
</dbReference>
<dbReference type="SUPFAM" id="SSF53300">
    <property type="entry name" value="vWA-like"/>
    <property type="match status" value="3"/>
</dbReference>